<dbReference type="STRING" id="1121421.SAMN02745123_01975"/>
<name>A0A1M6SR65_9FIRM</name>
<protein>
    <submittedName>
        <fullName evidence="1">Uncharacterized protein</fullName>
    </submittedName>
</protein>
<dbReference type="EMBL" id="FRAR01000014">
    <property type="protein sequence ID" value="SHK47213.1"/>
    <property type="molecule type" value="Genomic_DNA"/>
</dbReference>
<evidence type="ECO:0000313" key="1">
    <source>
        <dbReference type="EMBL" id="SHK47213.1"/>
    </source>
</evidence>
<organism evidence="1 2">
    <name type="scientific">Desulforamulus aeronauticus DSM 10349</name>
    <dbReference type="NCBI Taxonomy" id="1121421"/>
    <lineage>
        <taxon>Bacteria</taxon>
        <taxon>Bacillati</taxon>
        <taxon>Bacillota</taxon>
        <taxon>Clostridia</taxon>
        <taxon>Eubacteriales</taxon>
        <taxon>Peptococcaceae</taxon>
        <taxon>Desulforamulus</taxon>
    </lineage>
</organism>
<dbReference type="OrthoDB" id="1787311at2"/>
<dbReference type="RefSeq" id="WP_072913707.1">
    <property type="nucleotide sequence ID" value="NZ_FRAR01000014.1"/>
</dbReference>
<dbReference type="Proteomes" id="UP000183997">
    <property type="component" value="Unassembled WGS sequence"/>
</dbReference>
<gene>
    <name evidence="1" type="ORF">SAMN02745123_01975</name>
</gene>
<dbReference type="AlphaFoldDB" id="A0A1M6SR65"/>
<accession>A0A1M6SR65</accession>
<reference evidence="2" key="1">
    <citation type="submission" date="2016-11" db="EMBL/GenBank/DDBJ databases">
        <authorList>
            <person name="Varghese N."/>
            <person name="Submissions S."/>
        </authorList>
    </citation>
    <scope>NUCLEOTIDE SEQUENCE [LARGE SCALE GENOMIC DNA]</scope>
    <source>
        <strain evidence="2">DSM 10349</strain>
    </source>
</reference>
<sequence>MKYQINLIEAIKRFREINLSVSPVPGTSKYCIAFPEGHSTLLNEKMLLEMACNLRSDQAAKEIYERLQASAR</sequence>
<proteinExistence type="predicted"/>
<keyword evidence="2" id="KW-1185">Reference proteome</keyword>
<evidence type="ECO:0000313" key="2">
    <source>
        <dbReference type="Proteomes" id="UP000183997"/>
    </source>
</evidence>